<gene>
    <name evidence="1" type="ORF">DFR42_1307</name>
</gene>
<name>A0A318ILR9_9BURK</name>
<sequence length="78" mass="8479">MNTVFAAPVFDTSVIFEGKELFKGKSAAENWAKKLGAELDCVTTVEKIGTGWAICGNVDGEDCVWAILGQRLKKISRD</sequence>
<accession>A0A318ILR9</accession>
<dbReference type="RefSeq" id="WP_110258521.1">
    <property type="nucleotide sequence ID" value="NZ_QJKB01000030.1"/>
</dbReference>
<dbReference type="OrthoDB" id="8757397at2"/>
<dbReference type="AlphaFoldDB" id="A0A318ILR9"/>
<reference evidence="1 2" key="1">
    <citation type="submission" date="2018-05" db="EMBL/GenBank/DDBJ databases">
        <title>Genomic Encyclopedia of Type Strains, Phase IV (KMG-IV): sequencing the most valuable type-strain genomes for metagenomic binning, comparative biology and taxonomic classification.</title>
        <authorList>
            <person name="Goeker M."/>
        </authorList>
    </citation>
    <scope>NUCLEOTIDE SEQUENCE [LARGE SCALE GENOMIC DNA]</scope>
    <source>
        <strain evidence="1 2">DSM 19792</strain>
    </source>
</reference>
<evidence type="ECO:0000313" key="2">
    <source>
        <dbReference type="Proteomes" id="UP000247792"/>
    </source>
</evidence>
<dbReference type="Proteomes" id="UP000247792">
    <property type="component" value="Unassembled WGS sequence"/>
</dbReference>
<dbReference type="EMBL" id="QJKB01000030">
    <property type="protein sequence ID" value="PXX33703.1"/>
    <property type="molecule type" value="Genomic_DNA"/>
</dbReference>
<evidence type="ECO:0000313" key="1">
    <source>
        <dbReference type="EMBL" id="PXX33703.1"/>
    </source>
</evidence>
<protein>
    <submittedName>
        <fullName evidence="1">Uncharacterized protein</fullName>
    </submittedName>
</protein>
<comment type="caution">
    <text evidence="1">The sequence shown here is derived from an EMBL/GenBank/DDBJ whole genome shotgun (WGS) entry which is preliminary data.</text>
</comment>
<organism evidence="1 2">
    <name type="scientific">Undibacterium pigrum</name>
    <dbReference type="NCBI Taxonomy" id="401470"/>
    <lineage>
        <taxon>Bacteria</taxon>
        <taxon>Pseudomonadati</taxon>
        <taxon>Pseudomonadota</taxon>
        <taxon>Betaproteobacteria</taxon>
        <taxon>Burkholderiales</taxon>
        <taxon>Oxalobacteraceae</taxon>
        <taxon>Undibacterium</taxon>
    </lineage>
</organism>
<proteinExistence type="predicted"/>
<keyword evidence="2" id="KW-1185">Reference proteome</keyword>